<dbReference type="SMART" id="SM00369">
    <property type="entry name" value="LRR_TYP"/>
    <property type="match status" value="13"/>
</dbReference>
<keyword evidence="10" id="KW-0675">Receptor</keyword>
<keyword evidence="7" id="KW-0677">Repeat</keyword>
<keyword evidence="6" id="KW-0732">Signal</keyword>
<keyword evidence="15" id="KW-1185">Reference proteome</keyword>
<feature type="domain" description="Leucine-rich repeat-containing N-terminal plant-type" evidence="13">
    <location>
        <begin position="5"/>
        <end position="41"/>
    </location>
</feature>
<dbReference type="FunFam" id="3.80.10.10:FF:000299">
    <property type="entry name" value="Piriformospora indica-insensitive protein 2"/>
    <property type="match status" value="1"/>
</dbReference>
<feature type="transmembrane region" description="Helical" evidence="12">
    <location>
        <begin position="955"/>
        <end position="974"/>
    </location>
</feature>
<evidence type="ECO:0000256" key="3">
    <source>
        <dbReference type="ARBA" id="ARBA00022475"/>
    </source>
</evidence>
<dbReference type="FunFam" id="3.80.10.10:FF:000095">
    <property type="entry name" value="LRR receptor-like serine/threonine-protein kinase GSO1"/>
    <property type="match status" value="1"/>
</dbReference>
<accession>A0AA88DEV0</accession>
<comment type="similarity">
    <text evidence="2">Belongs to the RLP family.</text>
</comment>
<dbReference type="GO" id="GO:0005886">
    <property type="term" value="C:plasma membrane"/>
    <property type="evidence" value="ECO:0007669"/>
    <property type="project" value="UniProtKB-SubCell"/>
</dbReference>
<dbReference type="InterPro" id="IPR001611">
    <property type="entry name" value="Leu-rich_rpt"/>
</dbReference>
<dbReference type="PANTHER" id="PTHR48063">
    <property type="entry name" value="LRR RECEPTOR-LIKE KINASE"/>
    <property type="match status" value="1"/>
</dbReference>
<evidence type="ECO:0000256" key="11">
    <source>
        <dbReference type="ARBA" id="ARBA00023180"/>
    </source>
</evidence>
<dbReference type="FunFam" id="3.80.10.10:FF:000213">
    <property type="entry name" value="Tyrosine-sulfated glycopeptide receptor 1"/>
    <property type="match status" value="1"/>
</dbReference>
<dbReference type="InterPro" id="IPR032675">
    <property type="entry name" value="LRR_dom_sf"/>
</dbReference>
<keyword evidence="11" id="KW-0325">Glycoprotein</keyword>
<dbReference type="Gene3D" id="3.80.10.10">
    <property type="entry name" value="Ribonuclease Inhibitor"/>
    <property type="match status" value="6"/>
</dbReference>
<dbReference type="Pfam" id="PF13855">
    <property type="entry name" value="LRR_8"/>
    <property type="match status" value="1"/>
</dbReference>
<evidence type="ECO:0000259" key="13">
    <source>
        <dbReference type="Pfam" id="PF08263"/>
    </source>
</evidence>
<comment type="subcellular location">
    <subcellularLocation>
        <location evidence="1">Cell membrane</location>
        <topology evidence="1">Single-pass type I membrane protein</topology>
    </subcellularLocation>
</comment>
<evidence type="ECO:0000256" key="10">
    <source>
        <dbReference type="ARBA" id="ARBA00023170"/>
    </source>
</evidence>
<evidence type="ECO:0000256" key="1">
    <source>
        <dbReference type="ARBA" id="ARBA00004251"/>
    </source>
</evidence>
<evidence type="ECO:0000256" key="5">
    <source>
        <dbReference type="ARBA" id="ARBA00022692"/>
    </source>
</evidence>
<evidence type="ECO:0000256" key="6">
    <source>
        <dbReference type="ARBA" id="ARBA00022729"/>
    </source>
</evidence>
<evidence type="ECO:0000313" key="15">
    <source>
        <dbReference type="Proteomes" id="UP001187192"/>
    </source>
</evidence>
<keyword evidence="5 12" id="KW-0812">Transmembrane</keyword>
<evidence type="ECO:0000256" key="4">
    <source>
        <dbReference type="ARBA" id="ARBA00022614"/>
    </source>
</evidence>
<dbReference type="FunFam" id="3.80.10.10:FF:000221">
    <property type="entry name" value="Leucine-rich repeat receptor-like protein kinase PXL1"/>
    <property type="match status" value="1"/>
</dbReference>
<keyword evidence="4" id="KW-0433">Leucine-rich repeat</keyword>
<dbReference type="InterPro" id="IPR046956">
    <property type="entry name" value="RLP23-like"/>
</dbReference>
<gene>
    <name evidence="14" type="ORF">TIFTF001_022779</name>
</gene>
<evidence type="ECO:0000256" key="2">
    <source>
        <dbReference type="ARBA" id="ARBA00009592"/>
    </source>
</evidence>
<proteinExistence type="inferred from homology"/>
<evidence type="ECO:0000313" key="14">
    <source>
        <dbReference type="EMBL" id="GMN53651.1"/>
    </source>
</evidence>
<dbReference type="SMART" id="SM00365">
    <property type="entry name" value="LRR_SD22"/>
    <property type="match status" value="6"/>
</dbReference>
<keyword evidence="8 12" id="KW-1133">Transmembrane helix</keyword>
<evidence type="ECO:0000256" key="9">
    <source>
        <dbReference type="ARBA" id="ARBA00023136"/>
    </source>
</evidence>
<protein>
    <recommendedName>
        <fullName evidence="13">Leucine-rich repeat-containing N-terminal plant-type domain-containing protein</fullName>
    </recommendedName>
</protein>
<keyword evidence="9 12" id="KW-0472">Membrane</keyword>
<dbReference type="Proteomes" id="UP001187192">
    <property type="component" value="Unassembled WGS sequence"/>
</dbReference>
<dbReference type="AlphaFoldDB" id="A0AA88DEV0"/>
<dbReference type="InterPro" id="IPR003591">
    <property type="entry name" value="Leu-rich_rpt_typical-subtyp"/>
</dbReference>
<name>A0AA88DEV0_FICCA</name>
<dbReference type="InterPro" id="IPR013210">
    <property type="entry name" value="LRR_N_plant-typ"/>
</dbReference>
<sequence length="999" mass="109499">MGCLESDGRALLDFKTGLEDPENRLFSWKGTNCCQWKGIRCENNTGAVISVDLHNPHPYGSSSRYGFWNLSGEIRPSLMKLESLTYLDLSFNTFRGIPVPEFFASLKHLRYLNLSNAGFSGLVPPIGNLSSLQYLDFDSSSLVVKDLEWLKGLVSLKHLVMDSVDLSMVAISDWFVTLNRLPYLTDLHLSSCWLYGPIPALPYVNLTSLAVLDLSQNQLESKIPDWLVNITSLVAVNMGSNRFYGKIPLGFAALPNLQLLDLGMNRNLTASCSQLFGGRWEKIRVVEISGDRLHGKLPASIGNLTFLTVLDLSYNDIQGGIPSSIGKLCNLEVFSLASNNLTGTLPQFPQGAENCLSRSPLKILALSFNQLVGNLPEWLGQFENLVELSLSNNMLSGPIPTSLGSLQNLGFLGLGSNRLNGTLPSSIGQLSKLYHLDVSSNHLSGMVTETHFLKLGWLGQLYLSSNSFLLNVSSNWVPPFQVWRLMMGSCHLGPPFPARLKSQKDIEYLDFSNASISGSIPFWFWEIASGVYVLNVSFNQLEGQLPRSLNTTLSASLDFSNNLFQGPIPLPTVNIEILDLSNNKLSGRIPENISGSLPCVLFLSLSGNRIEGEIPASIGNMQCLKVIDLSSNNFEGSIPQSIGNCSYLEAIDLSNNNLSGKIPSSLGDRLSLLKTLHLSDNKLVGEIPSSFRNLSSLETLDLGNNRLTGRLPRWIGESFENLRALILRSNAFCGELPSVLSNLSSLQVLDLAENQFNDSIPASFGNFEAMTRVQLKNKYLLYGMYRNVYYKENLVVNMKGQTLTYTRTLSLVISLDLSCNNLSGDIPEEITKLLGLVALNLSRNHISGHIPVNISKLRQLSSLDLSRNRLSGPIPDGLSLLSFLGLLNLSNNDLSGAVPYSGHMTTFGASSFSGNPGLCGAPLDVRCAGDNDPETGRSFEEKNNSGEFYGLIDKYFYLSVGLGFAVGLLVPFLVMSVRKSWSNAYFGLVDKVVETMSFS</sequence>
<evidence type="ECO:0000256" key="12">
    <source>
        <dbReference type="SAM" id="Phobius"/>
    </source>
</evidence>
<dbReference type="EMBL" id="BTGU01000047">
    <property type="protein sequence ID" value="GMN53651.1"/>
    <property type="molecule type" value="Genomic_DNA"/>
</dbReference>
<dbReference type="Pfam" id="PF00560">
    <property type="entry name" value="LRR_1"/>
    <property type="match status" value="12"/>
</dbReference>
<evidence type="ECO:0000256" key="8">
    <source>
        <dbReference type="ARBA" id="ARBA00022989"/>
    </source>
</evidence>
<dbReference type="PANTHER" id="PTHR48063:SF16">
    <property type="entry name" value="LRR RECEPTOR-LIKE SERINE_THREONINE-PROTEIN KINASE GSO1"/>
    <property type="match status" value="1"/>
</dbReference>
<dbReference type="FunFam" id="3.80.10.10:FF:001347">
    <property type="entry name" value="LRR receptor-like serine/threonine-protein kinase GSO2"/>
    <property type="match status" value="1"/>
</dbReference>
<dbReference type="Pfam" id="PF08263">
    <property type="entry name" value="LRRNT_2"/>
    <property type="match status" value="1"/>
</dbReference>
<organism evidence="14 15">
    <name type="scientific">Ficus carica</name>
    <name type="common">Common fig</name>
    <dbReference type="NCBI Taxonomy" id="3494"/>
    <lineage>
        <taxon>Eukaryota</taxon>
        <taxon>Viridiplantae</taxon>
        <taxon>Streptophyta</taxon>
        <taxon>Embryophyta</taxon>
        <taxon>Tracheophyta</taxon>
        <taxon>Spermatophyta</taxon>
        <taxon>Magnoliopsida</taxon>
        <taxon>eudicotyledons</taxon>
        <taxon>Gunneridae</taxon>
        <taxon>Pentapetalae</taxon>
        <taxon>rosids</taxon>
        <taxon>fabids</taxon>
        <taxon>Rosales</taxon>
        <taxon>Moraceae</taxon>
        <taxon>Ficeae</taxon>
        <taxon>Ficus</taxon>
    </lineage>
</organism>
<dbReference type="SUPFAM" id="SSF52058">
    <property type="entry name" value="L domain-like"/>
    <property type="match status" value="4"/>
</dbReference>
<comment type="caution">
    <text evidence="14">The sequence shown here is derived from an EMBL/GenBank/DDBJ whole genome shotgun (WGS) entry which is preliminary data.</text>
</comment>
<dbReference type="PRINTS" id="PR00019">
    <property type="entry name" value="LEURICHRPT"/>
</dbReference>
<keyword evidence="3" id="KW-1003">Cell membrane</keyword>
<evidence type="ECO:0000256" key="7">
    <source>
        <dbReference type="ARBA" id="ARBA00022737"/>
    </source>
</evidence>
<reference evidence="14" key="1">
    <citation type="submission" date="2023-07" db="EMBL/GenBank/DDBJ databases">
        <title>draft genome sequence of fig (Ficus carica).</title>
        <authorList>
            <person name="Takahashi T."/>
            <person name="Nishimura K."/>
        </authorList>
    </citation>
    <scope>NUCLEOTIDE SEQUENCE</scope>
</reference>